<keyword evidence="1" id="KW-0560">Oxidoreductase</keyword>
<proteinExistence type="predicted"/>
<dbReference type="Pfam" id="PF01494">
    <property type="entry name" value="FAD_binding_3"/>
    <property type="match status" value="1"/>
</dbReference>
<dbReference type="Gene3D" id="3.50.50.60">
    <property type="entry name" value="FAD/NAD(P)-binding domain"/>
    <property type="match status" value="1"/>
</dbReference>
<feature type="domain" description="FAD-binding" evidence="3">
    <location>
        <begin position="5"/>
        <end position="327"/>
    </location>
</feature>
<evidence type="ECO:0000259" key="3">
    <source>
        <dbReference type="Pfam" id="PF01494"/>
    </source>
</evidence>
<evidence type="ECO:0000313" key="5">
    <source>
        <dbReference type="Proteomes" id="UP000552097"/>
    </source>
</evidence>
<dbReference type="Proteomes" id="UP000552097">
    <property type="component" value="Unassembled WGS sequence"/>
</dbReference>
<dbReference type="RefSeq" id="WP_184918432.1">
    <property type="nucleotide sequence ID" value="NZ_JACHMO010000001.1"/>
</dbReference>
<dbReference type="InterPro" id="IPR036188">
    <property type="entry name" value="FAD/NAD-bd_sf"/>
</dbReference>
<accession>A0A7W9HGX1</accession>
<dbReference type="GO" id="GO:0071949">
    <property type="term" value="F:FAD binding"/>
    <property type="evidence" value="ECO:0007669"/>
    <property type="project" value="InterPro"/>
</dbReference>
<evidence type="ECO:0000313" key="4">
    <source>
        <dbReference type="EMBL" id="MBB5801995.1"/>
    </source>
</evidence>
<comment type="caution">
    <text evidence="4">The sequence shown here is derived from an EMBL/GenBank/DDBJ whole genome shotgun (WGS) entry which is preliminary data.</text>
</comment>
<dbReference type="PRINTS" id="PR00420">
    <property type="entry name" value="RNGMNOXGNASE"/>
</dbReference>
<evidence type="ECO:0000256" key="1">
    <source>
        <dbReference type="ARBA" id="ARBA00023002"/>
    </source>
</evidence>
<dbReference type="InterPro" id="IPR002938">
    <property type="entry name" value="FAD-bd"/>
</dbReference>
<dbReference type="PANTHER" id="PTHR13789:SF309">
    <property type="entry name" value="PUTATIVE (AFU_ORTHOLOGUE AFUA_6G14510)-RELATED"/>
    <property type="match status" value="1"/>
</dbReference>
<dbReference type="SUPFAM" id="SSF51905">
    <property type="entry name" value="FAD/NAD(P)-binding domain"/>
    <property type="match status" value="1"/>
</dbReference>
<dbReference type="AlphaFoldDB" id="A0A7W9HGX1"/>
<dbReference type="InterPro" id="IPR050493">
    <property type="entry name" value="FAD-dep_Monooxygenase_BioMet"/>
</dbReference>
<protein>
    <submittedName>
        <fullName evidence="4">2-polyprenyl-6-methoxyphenol hydroxylase-like FAD-dependent oxidoreductase</fullName>
    </submittedName>
</protein>
<reference evidence="4 5" key="1">
    <citation type="submission" date="2020-08" db="EMBL/GenBank/DDBJ databases">
        <title>Sequencing the genomes of 1000 actinobacteria strains.</title>
        <authorList>
            <person name="Klenk H.-P."/>
        </authorList>
    </citation>
    <scope>NUCLEOTIDE SEQUENCE [LARGE SCALE GENOMIC DNA]</scope>
    <source>
        <strain evidence="4 5">DSM 45486</strain>
    </source>
</reference>
<gene>
    <name evidence="4" type="ORF">F4560_001763</name>
</gene>
<keyword evidence="5" id="KW-1185">Reference proteome</keyword>
<dbReference type="EMBL" id="JACHMO010000001">
    <property type="protein sequence ID" value="MBB5801995.1"/>
    <property type="molecule type" value="Genomic_DNA"/>
</dbReference>
<name>A0A7W9HGX1_9PSEU</name>
<evidence type="ECO:0000256" key="2">
    <source>
        <dbReference type="ARBA" id="ARBA00023033"/>
    </source>
</evidence>
<sequence length="382" mass="40770">MTGLSVIIAGGGVGGLTLAGMLTRQGAQVTVLEKTPSRLGQGAALAIWPNAMLGLLSSGDAEMYEEVLALGRPVYHALMGSLERRWYGRVDLRPLSKRYGVTGLGMVRTELMSTLVKLSGADIRYGHEVVGATPDGTVTLSSGETLRADVVVGADGIGSAVRRALLPPGSVDRLGEPHTGWQGVADQTDIWDGDGPEFMFGNGGAAGLLPLNGGRTYWFVDGSIETRPETQGWPEIMNLMIAATPPEQLAKDRVYTRPPVRNWGSGRITLLGDAAHPLLPTVGQGACMAIESAAVLAARLRDTTDPVAALRQYESDRFKRVTTVFKRSITQVRQRAIPDAVRNRMLATMPDKAITFFFTGSAKPIPEFADAHLPGRRVGGRA</sequence>
<dbReference type="GO" id="GO:0004497">
    <property type="term" value="F:monooxygenase activity"/>
    <property type="evidence" value="ECO:0007669"/>
    <property type="project" value="UniProtKB-KW"/>
</dbReference>
<keyword evidence="2" id="KW-0503">Monooxygenase</keyword>
<organism evidence="4 5">
    <name type="scientific">Saccharothrix ecbatanensis</name>
    <dbReference type="NCBI Taxonomy" id="1105145"/>
    <lineage>
        <taxon>Bacteria</taxon>
        <taxon>Bacillati</taxon>
        <taxon>Actinomycetota</taxon>
        <taxon>Actinomycetes</taxon>
        <taxon>Pseudonocardiales</taxon>
        <taxon>Pseudonocardiaceae</taxon>
        <taxon>Saccharothrix</taxon>
    </lineage>
</organism>
<dbReference type="PANTHER" id="PTHR13789">
    <property type="entry name" value="MONOOXYGENASE"/>
    <property type="match status" value="1"/>
</dbReference>